<comment type="caution">
    <text evidence="3">The sequence shown here is derived from an EMBL/GenBank/DDBJ whole genome shotgun (WGS) entry which is preliminary data.</text>
</comment>
<evidence type="ECO:0000313" key="5">
    <source>
        <dbReference type="Proteomes" id="UP001152797"/>
    </source>
</evidence>
<protein>
    <submittedName>
        <fullName evidence="3">Uncharacterized protein</fullName>
    </submittedName>
</protein>
<dbReference type="GO" id="GO:0006310">
    <property type="term" value="P:DNA recombination"/>
    <property type="evidence" value="ECO:0007669"/>
    <property type="project" value="UniProtKB-KW"/>
</dbReference>
<evidence type="ECO:0000256" key="1">
    <source>
        <dbReference type="ARBA" id="ARBA00023172"/>
    </source>
</evidence>
<feature type="compositionally biased region" description="Acidic residues" evidence="2">
    <location>
        <begin position="83"/>
        <end position="96"/>
    </location>
</feature>
<dbReference type="GO" id="GO:0015074">
    <property type="term" value="P:DNA integration"/>
    <property type="evidence" value="ECO:0007669"/>
    <property type="project" value="InterPro"/>
</dbReference>
<dbReference type="Proteomes" id="UP001152797">
    <property type="component" value="Unassembled WGS sequence"/>
</dbReference>
<dbReference type="EMBL" id="CAMXCT010001068">
    <property type="protein sequence ID" value="CAI3986292.1"/>
    <property type="molecule type" value="Genomic_DNA"/>
</dbReference>
<feature type="region of interest" description="Disordered" evidence="2">
    <location>
        <begin position="67"/>
        <end position="141"/>
    </location>
</feature>
<feature type="non-terminal residue" evidence="3">
    <location>
        <position position="1"/>
    </location>
</feature>
<dbReference type="EMBL" id="CAMXCT030001068">
    <property type="protein sequence ID" value="CAL4773604.1"/>
    <property type="molecule type" value="Genomic_DNA"/>
</dbReference>
<feature type="compositionally biased region" description="Basic and acidic residues" evidence="2">
    <location>
        <begin position="389"/>
        <end position="418"/>
    </location>
</feature>
<dbReference type="InterPro" id="IPR013762">
    <property type="entry name" value="Integrase-like_cat_sf"/>
</dbReference>
<evidence type="ECO:0000313" key="3">
    <source>
        <dbReference type="EMBL" id="CAI3986292.1"/>
    </source>
</evidence>
<keyword evidence="5" id="KW-1185">Reference proteome</keyword>
<feature type="compositionally biased region" description="Basic and acidic residues" evidence="2">
    <location>
        <begin position="429"/>
        <end position="438"/>
    </location>
</feature>
<feature type="non-terminal residue" evidence="3">
    <location>
        <position position="837"/>
    </location>
</feature>
<organism evidence="3">
    <name type="scientific">Cladocopium goreaui</name>
    <dbReference type="NCBI Taxonomy" id="2562237"/>
    <lineage>
        <taxon>Eukaryota</taxon>
        <taxon>Sar</taxon>
        <taxon>Alveolata</taxon>
        <taxon>Dinophyceae</taxon>
        <taxon>Suessiales</taxon>
        <taxon>Symbiodiniaceae</taxon>
        <taxon>Cladocopium</taxon>
    </lineage>
</organism>
<dbReference type="Gene3D" id="1.10.443.10">
    <property type="entry name" value="Intergrase catalytic core"/>
    <property type="match status" value="1"/>
</dbReference>
<gene>
    <name evidence="3" type="ORF">C1SCF055_LOCUS13658</name>
</gene>
<dbReference type="SUPFAM" id="SSF56349">
    <property type="entry name" value="DNA breaking-rejoining enzymes"/>
    <property type="match status" value="1"/>
</dbReference>
<feature type="region of interest" description="Disordered" evidence="2">
    <location>
        <begin position="389"/>
        <end position="438"/>
    </location>
</feature>
<dbReference type="EMBL" id="CAMXCT020001068">
    <property type="protein sequence ID" value="CAL1139667.1"/>
    <property type="molecule type" value="Genomic_DNA"/>
</dbReference>
<dbReference type="GO" id="GO:0003677">
    <property type="term" value="F:DNA binding"/>
    <property type="evidence" value="ECO:0007669"/>
    <property type="project" value="InterPro"/>
</dbReference>
<feature type="region of interest" description="Disordered" evidence="2">
    <location>
        <begin position="166"/>
        <end position="235"/>
    </location>
</feature>
<evidence type="ECO:0000256" key="2">
    <source>
        <dbReference type="SAM" id="MobiDB-lite"/>
    </source>
</evidence>
<evidence type="ECO:0000313" key="4">
    <source>
        <dbReference type="EMBL" id="CAL1139667.1"/>
    </source>
</evidence>
<accession>A0A9P1C7X0</accession>
<dbReference type="AlphaFoldDB" id="A0A9P1C7X0"/>
<dbReference type="InterPro" id="IPR011010">
    <property type="entry name" value="DNA_brk_join_enz"/>
</dbReference>
<reference evidence="4" key="2">
    <citation type="submission" date="2024-04" db="EMBL/GenBank/DDBJ databases">
        <authorList>
            <person name="Chen Y."/>
            <person name="Shah S."/>
            <person name="Dougan E. K."/>
            <person name="Thang M."/>
            <person name="Chan C."/>
        </authorList>
    </citation>
    <scope>NUCLEOTIDE SEQUENCE [LARGE SCALE GENOMIC DNA]</scope>
</reference>
<feature type="compositionally biased region" description="Basic and acidic residues" evidence="2">
    <location>
        <begin position="109"/>
        <end position="124"/>
    </location>
</feature>
<feature type="compositionally biased region" description="Basic and acidic residues" evidence="2">
    <location>
        <begin position="171"/>
        <end position="192"/>
    </location>
</feature>
<sequence length="837" mass="93171">VELVDGKKADSRAFETAYSKVCDHIYFKCLDDQGNAQGHAVADVVKKYRADEDGAFLQLRYIQGDCPHGVANPHGRQRREGQDPPEEDDSEEDDDAGMSNVPRRRRHREERGERDEDSREDRRGVLQRARGTVGAVARTRDAQDLKEKTPLTPCWRMEWILGGCQCSAGEESSRRSRSRPEQRSKRSEREKLTGALKALSKKSKDVSLSFDSDTDDEDEGYLRSSSKDGDLMSKQKRLKKLSASKPGSLLARGFGLMHEQLGMLFGDKGSGGSHEDLLQPAALRYLLSSALPLMDLKKVGEEKMRELRTLATSLDYLVAGKVGQSGDIQMQRMKSILMGIKDGSTTASRYLELVPIELYPTAATIEEADYARGNTIEKVQFDPKVKEIQGQKEDAQPGPMRMKEARDAVPRKEGENRSQWKSRVFQNKRKMEEEAAKEQRLEELEPGLPLKGRAGALSAVEAATGQCVVGQLDRILAREETAPPGWCEKPQFEPSSQPDAAAGMLVQEFMSQGSAAPFLHLVDSQVIAAAVAKGRSSSHSLLRLSSLCVAGGLQLANGYVGTHDNPADLPSRWAKGRVIRLKKGDKNAGDKGQIQQAAMSALRFWKNSGTMPSTWDEFDVATGQWLENIVAEGYPKGYASDGLAALQHYVPEVAGKVRHSWRLLKSWQKMEPPVRVLPISPLMAVAIVELAPTFLLSFDTFLRPGELYRLTKQDITWAGSLAVLSLKKTKSGQRRNDGGICHSRTANIWLWKALQHKKPQDLLLDETPSQLRPLFFHLLEHLEVPGHFSLYSFRWASTSTARIHLQDAAATLSHLQISEEQRHYMRFLAKQLSAPGQ</sequence>
<dbReference type="OrthoDB" id="421118at2759"/>
<name>A0A9P1C7X0_9DINO</name>
<proteinExistence type="predicted"/>
<reference evidence="3" key="1">
    <citation type="submission" date="2022-10" db="EMBL/GenBank/DDBJ databases">
        <authorList>
            <person name="Chen Y."/>
            <person name="Dougan E. K."/>
            <person name="Chan C."/>
            <person name="Rhodes N."/>
            <person name="Thang M."/>
        </authorList>
    </citation>
    <scope>NUCLEOTIDE SEQUENCE</scope>
</reference>
<keyword evidence="1" id="KW-0233">DNA recombination</keyword>